<dbReference type="InterPro" id="IPR011856">
    <property type="entry name" value="tRNA_endonuc-like_dom_sf"/>
</dbReference>
<dbReference type="SUPFAM" id="SSF52980">
    <property type="entry name" value="Restriction endonuclease-like"/>
    <property type="match status" value="1"/>
</dbReference>
<dbReference type="Gene3D" id="3.40.1350.10">
    <property type="match status" value="1"/>
</dbReference>
<evidence type="ECO:0000259" key="1">
    <source>
        <dbReference type="Pfam" id="PF08721"/>
    </source>
</evidence>
<dbReference type="InterPro" id="IPR011335">
    <property type="entry name" value="Restrct_endonuc-II-like"/>
</dbReference>
<evidence type="ECO:0000259" key="2">
    <source>
        <dbReference type="Pfam" id="PF08722"/>
    </source>
</evidence>
<feature type="domain" description="TnsA endonuclease C-terminal" evidence="1">
    <location>
        <begin position="140"/>
        <end position="225"/>
    </location>
</feature>
<dbReference type="AlphaFoldDB" id="A0A917G7G9"/>
<keyword evidence="4" id="KW-1185">Reference proteome</keyword>
<comment type="caution">
    <text evidence="3">The sequence shown here is derived from an EMBL/GenBank/DDBJ whole genome shotgun (WGS) entry which is preliminary data.</text>
</comment>
<dbReference type="EMBL" id="BMJT01000006">
    <property type="protein sequence ID" value="GGG26575.1"/>
    <property type="molecule type" value="Genomic_DNA"/>
</dbReference>
<sequence length="251" mass="29296">MVKIQDVSSLGRSTRLKGIKTSRQHEFLSDLERNYFYLTEYSDAVIDIREQFPLLPLEETIVIADELGIKHSTDPKTGEPIVMTTDFLLTIDKGQGVFEVARTIKMKDDLLKERVLEKFEIERVYWERRQIDWGIVTELEIPKEMARNISYIHDYYSLEHYDAFQSLSAEYIEDLDTVLLQRLLTNNESIRAITNEFDKDTHMPLGSGMTLFYHLLATKTLRIDMLEPLNVEQPIVIQSINESKLKKVKYG</sequence>
<name>A0A917G7G9_9BACI</name>
<dbReference type="InterPro" id="IPR036388">
    <property type="entry name" value="WH-like_DNA-bd_sf"/>
</dbReference>
<evidence type="ECO:0008006" key="5">
    <source>
        <dbReference type="Google" id="ProtNLM"/>
    </source>
</evidence>
<evidence type="ECO:0000313" key="4">
    <source>
        <dbReference type="Proteomes" id="UP000616608"/>
    </source>
</evidence>
<reference evidence="3" key="2">
    <citation type="submission" date="2020-09" db="EMBL/GenBank/DDBJ databases">
        <authorList>
            <person name="Sun Q."/>
            <person name="Zhou Y."/>
        </authorList>
    </citation>
    <scope>NUCLEOTIDE SEQUENCE</scope>
    <source>
        <strain evidence="3">CGMCC 1.15760</strain>
    </source>
</reference>
<dbReference type="CDD" id="cd22362">
    <property type="entry name" value="TnsA_endonuclease-like"/>
    <property type="match status" value="1"/>
</dbReference>
<proteinExistence type="predicted"/>
<dbReference type="Pfam" id="PF08721">
    <property type="entry name" value="Tn7_Tnp_TnsA_C"/>
    <property type="match status" value="1"/>
</dbReference>
<evidence type="ECO:0000313" key="3">
    <source>
        <dbReference type="EMBL" id="GGG26575.1"/>
    </source>
</evidence>
<protein>
    <recommendedName>
        <fullName evidence="5">Heteromeric transposase endonuclease subunit TnsA</fullName>
    </recommendedName>
</protein>
<dbReference type="InterPro" id="IPR014833">
    <property type="entry name" value="TnsA_N"/>
</dbReference>
<dbReference type="Gene3D" id="1.10.10.10">
    <property type="entry name" value="Winged helix-like DNA-binding domain superfamily/Winged helix DNA-binding domain"/>
    <property type="match status" value="1"/>
</dbReference>
<accession>A0A917G7G9</accession>
<gene>
    <name evidence="3" type="ORF">GCM10007425_21480</name>
</gene>
<dbReference type="GO" id="GO:0003676">
    <property type="term" value="F:nucleic acid binding"/>
    <property type="evidence" value="ECO:0007669"/>
    <property type="project" value="InterPro"/>
</dbReference>
<feature type="domain" description="TnsA endonuclease N-terminal" evidence="2">
    <location>
        <begin position="42"/>
        <end position="138"/>
    </location>
</feature>
<reference evidence="3" key="1">
    <citation type="journal article" date="2014" name="Int. J. Syst. Evol. Microbiol.">
        <title>Complete genome sequence of Corynebacterium casei LMG S-19264T (=DSM 44701T), isolated from a smear-ripened cheese.</title>
        <authorList>
            <consortium name="US DOE Joint Genome Institute (JGI-PGF)"/>
            <person name="Walter F."/>
            <person name="Albersmeier A."/>
            <person name="Kalinowski J."/>
            <person name="Ruckert C."/>
        </authorList>
    </citation>
    <scope>NUCLEOTIDE SEQUENCE</scope>
    <source>
        <strain evidence="3">CGMCC 1.15760</strain>
    </source>
</reference>
<organism evidence="3 4">
    <name type="scientific">Lysinibacillus alkalisoli</name>
    <dbReference type="NCBI Taxonomy" id="1911548"/>
    <lineage>
        <taxon>Bacteria</taxon>
        <taxon>Bacillati</taxon>
        <taxon>Bacillota</taxon>
        <taxon>Bacilli</taxon>
        <taxon>Bacillales</taxon>
        <taxon>Bacillaceae</taxon>
        <taxon>Lysinibacillus</taxon>
    </lineage>
</organism>
<dbReference type="Proteomes" id="UP000616608">
    <property type="component" value="Unassembled WGS sequence"/>
</dbReference>
<dbReference type="Pfam" id="PF08722">
    <property type="entry name" value="Tn7_TnsA-like_N"/>
    <property type="match status" value="1"/>
</dbReference>
<dbReference type="InterPro" id="IPR014832">
    <property type="entry name" value="TnsA_C"/>
</dbReference>